<dbReference type="EMBL" id="AFWI01000154">
    <property type="protein sequence ID" value="EGU54448.1"/>
    <property type="molecule type" value="Genomic_DNA"/>
</dbReference>
<evidence type="ECO:0000313" key="4">
    <source>
        <dbReference type="Proteomes" id="UP000030071"/>
    </source>
</evidence>
<keyword evidence="3" id="KW-1185">Reference proteome</keyword>
<accession>F9T6P3</accession>
<protein>
    <submittedName>
        <fullName evidence="1">Uncharacterized protein</fullName>
    </submittedName>
</protein>
<evidence type="ECO:0000313" key="1">
    <source>
        <dbReference type="EMBL" id="AIW17519.1"/>
    </source>
</evidence>
<reference evidence="1 4" key="3">
    <citation type="submission" date="2014-08" db="EMBL/GenBank/DDBJ databases">
        <title>First Complete Genome Sequence of the Shellfish Pathogen Vibrio tubiashii.</title>
        <authorList>
            <person name="Richards G.P."/>
            <person name="Needleman D.S."/>
            <person name="Watson M.A."/>
            <person name="Bono J.L."/>
        </authorList>
    </citation>
    <scope>NUCLEOTIDE SEQUENCE [LARGE SCALE GENOMIC DNA]</scope>
    <source>
        <strain evidence="1 4">ATCC 19109</strain>
        <plasmid evidence="1">p48</plasmid>
        <plasmid evidence="4">Plasmid p48</plasmid>
    </source>
</reference>
<sequence>MATVYKLERSIGYVDNEIIEMTADLVGCEVFNYSDGSKQFTRVVLGKRIAQSPRLSEDELTIFCVAHFDKYQIHYDKYCDFLIEGESEAMPVLPKFWH</sequence>
<keyword evidence="1" id="KW-0614">Plasmid</keyword>
<reference evidence="2" key="1">
    <citation type="submission" date="2011-08" db="EMBL/GenBank/DDBJ databases">
        <authorList>
            <person name="Hoffman M."/>
            <person name="Strain E.A."/>
            <person name="Brown E."/>
            <person name="Allard M.W."/>
        </authorList>
    </citation>
    <scope>NUCLEOTIDE SEQUENCE</scope>
    <source>
        <strain evidence="2">ATCC 19109</strain>
    </source>
</reference>
<dbReference type="PATRIC" id="fig|1051646.9.peg.5077"/>
<dbReference type="EMBL" id="CP009359">
    <property type="protein sequence ID" value="AIW17519.1"/>
    <property type="molecule type" value="Genomic_DNA"/>
</dbReference>
<gene>
    <name evidence="1" type="ORF">IX91_26030</name>
    <name evidence="2" type="ORF">VITU9109_02702</name>
</gene>
<dbReference type="Proteomes" id="UP000030071">
    <property type="component" value="Plasmid p48"/>
</dbReference>
<geneLocation type="plasmid" evidence="1 4">
    <name>p48</name>
</geneLocation>
<evidence type="ECO:0000313" key="2">
    <source>
        <dbReference type="EMBL" id="EGU54448.1"/>
    </source>
</evidence>
<proteinExistence type="predicted"/>
<dbReference type="RefSeq" id="WP_004745246.1">
    <property type="nucleotide sequence ID" value="NZ_AFWI01000154.1"/>
</dbReference>
<reference evidence="2 3" key="2">
    <citation type="journal article" date="2012" name="Int. J. Syst. Evol. Microbiol.">
        <title>Vibrio caribbeanicus sp. nov., isolated from the marine sponge Scleritoderma cyanea.</title>
        <authorList>
            <person name="Hoffmann M."/>
            <person name="Monday S.R."/>
            <person name="Allard M.W."/>
            <person name="Strain E.A."/>
            <person name="Whittaker P."/>
            <person name="Naum M."/>
            <person name="McCarthy P.J."/>
            <person name="Lopez J.V."/>
            <person name="Fischer M."/>
            <person name="Brown E.W."/>
        </authorList>
    </citation>
    <scope>NUCLEOTIDE SEQUENCE [LARGE SCALE GENOMIC DNA]</scope>
    <source>
        <strain evidence="2 3">ATCC 19109</strain>
    </source>
</reference>
<dbReference type="Proteomes" id="UP000003836">
    <property type="component" value="Unassembled WGS sequence"/>
</dbReference>
<organism evidence="1 4">
    <name type="scientific">Vibrio tubiashii ATCC 19109</name>
    <dbReference type="NCBI Taxonomy" id="1051646"/>
    <lineage>
        <taxon>Bacteria</taxon>
        <taxon>Pseudomonadati</taxon>
        <taxon>Pseudomonadota</taxon>
        <taxon>Gammaproteobacteria</taxon>
        <taxon>Vibrionales</taxon>
        <taxon>Vibrionaceae</taxon>
        <taxon>Vibrio</taxon>
        <taxon>Vibrio oreintalis group</taxon>
    </lineage>
</organism>
<name>F9T6P3_9VIBR</name>
<dbReference type="KEGG" id="vtu:IX91_26030"/>
<dbReference type="HOGENOM" id="CLU_2332881_0_0_6"/>
<dbReference type="GeneID" id="23448186"/>
<evidence type="ECO:0000313" key="3">
    <source>
        <dbReference type="Proteomes" id="UP000003836"/>
    </source>
</evidence>
<dbReference type="AlphaFoldDB" id="F9T6P3"/>